<organism evidence="1 2">
    <name type="scientific">Coccomyxa subellipsoidea</name>
    <dbReference type="NCBI Taxonomy" id="248742"/>
    <lineage>
        <taxon>Eukaryota</taxon>
        <taxon>Viridiplantae</taxon>
        <taxon>Chlorophyta</taxon>
        <taxon>core chlorophytes</taxon>
        <taxon>Trebouxiophyceae</taxon>
        <taxon>Trebouxiophyceae incertae sedis</taxon>
        <taxon>Coccomyxaceae</taxon>
        <taxon>Coccomyxa</taxon>
    </lineage>
</organism>
<name>A0ABR2YAV4_9CHLO</name>
<gene>
    <name evidence="1" type="ORF">WJX75_001191</name>
</gene>
<keyword evidence="2" id="KW-1185">Reference proteome</keyword>
<reference evidence="1 2" key="1">
    <citation type="journal article" date="2024" name="Nat. Commun.">
        <title>Phylogenomics reveals the evolutionary origins of lichenization in chlorophyte algae.</title>
        <authorList>
            <person name="Puginier C."/>
            <person name="Libourel C."/>
            <person name="Otte J."/>
            <person name="Skaloud P."/>
            <person name="Haon M."/>
            <person name="Grisel S."/>
            <person name="Petersen M."/>
            <person name="Berrin J.G."/>
            <person name="Delaux P.M."/>
            <person name="Dal Grande F."/>
            <person name="Keller J."/>
        </authorList>
    </citation>
    <scope>NUCLEOTIDE SEQUENCE [LARGE SCALE GENOMIC DNA]</scope>
    <source>
        <strain evidence="1 2">SAG 216-7</strain>
    </source>
</reference>
<sequence>MALCGAAVKKDARLLAAIPVAGYGPAWVGHFFVEKNKPASFKYPLWSLCSDFRMFYLWLSGKLDAELEKYGESEKES</sequence>
<comment type="caution">
    <text evidence="1">The sequence shown here is derived from an EMBL/GenBank/DDBJ whole genome shotgun (WGS) entry which is preliminary data.</text>
</comment>
<proteinExistence type="predicted"/>
<dbReference type="PANTHER" id="PTHR34205">
    <property type="entry name" value="TRANSMEMBRANE PROTEIN"/>
    <property type="match status" value="1"/>
</dbReference>
<dbReference type="EMBL" id="JALJOT010000018">
    <property type="protein sequence ID" value="KAK9901225.1"/>
    <property type="molecule type" value="Genomic_DNA"/>
</dbReference>
<evidence type="ECO:0000313" key="1">
    <source>
        <dbReference type="EMBL" id="KAK9901225.1"/>
    </source>
</evidence>
<dbReference type="Proteomes" id="UP001491310">
    <property type="component" value="Unassembled WGS sequence"/>
</dbReference>
<dbReference type="InterPro" id="IPR009305">
    <property type="entry name" value="Mpo1-like"/>
</dbReference>
<protein>
    <submittedName>
        <fullName evidence="1">Uncharacterized protein</fullName>
    </submittedName>
</protein>
<dbReference type="Pfam" id="PF06127">
    <property type="entry name" value="Mpo1-like"/>
    <property type="match status" value="1"/>
</dbReference>
<accession>A0ABR2YAV4</accession>
<evidence type="ECO:0000313" key="2">
    <source>
        <dbReference type="Proteomes" id="UP001491310"/>
    </source>
</evidence>
<dbReference type="PANTHER" id="PTHR34205:SF2">
    <property type="entry name" value="DUF962 DOMAIN-CONTAINING PROTEIN"/>
    <property type="match status" value="1"/>
</dbReference>